<dbReference type="GO" id="GO:0005634">
    <property type="term" value="C:nucleus"/>
    <property type="evidence" value="ECO:0007669"/>
    <property type="project" value="UniProtKB-SubCell"/>
</dbReference>
<evidence type="ECO:0000259" key="16">
    <source>
        <dbReference type="SMART" id="SM00485"/>
    </source>
</evidence>
<feature type="compositionally biased region" description="Polar residues" evidence="14">
    <location>
        <begin position="446"/>
        <end position="457"/>
    </location>
</feature>
<keyword evidence="5 13" id="KW-0479">Metal-binding</keyword>
<reference evidence="17 18" key="1">
    <citation type="journal article" date="2013" name="Genome Biol.">
        <title>Draft genome of the mountain pine beetle, Dendroctonus ponderosae Hopkins, a major forest pest.</title>
        <authorList>
            <person name="Keeling C.I."/>
            <person name="Yuen M.M."/>
            <person name="Liao N.Y."/>
            <person name="Docking T.R."/>
            <person name="Chan S.K."/>
            <person name="Taylor G.A."/>
            <person name="Palmquist D.L."/>
            <person name="Jackman S.D."/>
            <person name="Nguyen A."/>
            <person name="Li M."/>
            <person name="Henderson H."/>
            <person name="Janes J.K."/>
            <person name="Zhao Y."/>
            <person name="Pandoh P."/>
            <person name="Moore R."/>
            <person name="Sperling F.A."/>
            <person name="Huber D.P."/>
            <person name="Birol I."/>
            <person name="Jones S.J."/>
            <person name="Bohlmann J."/>
        </authorList>
    </citation>
    <scope>NUCLEOTIDE SEQUENCE</scope>
</reference>
<dbReference type="Gene3D" id="1.10.150.20">
    <property type="entry name" value="5' to 3' exonuclease, C-terminal subdomain"/>
    <property type="match status" value="1"/>
</dbReference>
<dbReference type="SUPFAM" id="SSF47807">
    <property type="entry name" value="5' to 3' exonuclease, C-terminal subdomain"/>
    <property type="match status" value="1"/>
</dbReference>
<evidence type="ECO:0000256" key="10">
    <source>
        <dbReference type="ARBA" id="ARBA00022881"/>
    </source>
</evidence>
<keyword evidence="8 13" id="KW-0378">Hydrolase</keyword>
<evidence type="ECO:0000256" key="8">
    <source>
        <dbReference type="ARBA" id="ARBA00022801"/>
    </source>
</evidence>
<dbReference type="InterPro" id="IPR036279">
    <property type="entry name" value="5-3_exonuclease_C_sf"/>
</dbReference>
<dbReference type="STRING" id="77166.U4TWP5"/>
<evidence type="ECO:0000256" key="3">
    <source>
        <dbReference type="ARBA" id="ARBA00020324"/>
    </source>
</evidence>
<gene>
    <name evidence="17" type="ORF">D910_02653</name>
</gene>
<dbReference type="CDD" id="cd09857">
    <property type="entry name" value="PIN_EXO1"/>
    <property type="match status" value="1"/>
</dbReference>
<dbReference type="InterPro" id="IPR006085">
    <property type="entry name" value="XPG_DNA_repair_N"/>
</dbReference>
<dbReference type="Proteomes" id="UP000030742">
    <property type="component" value="Unassembled WGS sequence"/>
</dbReference>
<feature type="domain" description="XPG N-terminal" evidence="16">
    <location>
        <begin position="1"/>
        <end position="99"/>
    </location>
</feature>
<feature type="compositionally biased region" description="Polar residues" evidence="14">
    <location>
        <begin position="465"/>
        <end position="477"/>
    </location>
</feature>
<accession>U4TWP5</accession>
<dbReference type="InterPro" id="IPR006084">
    <property type="entry name" value="XPG/Rad2"/>
</dbReference>
<comment type="subcellular location">
    <subcellularLocation>
        <location evidence="1 13">Nucleus</location>
    </subcellularLocation>
</comment>
<dbReference type="PANTHER" id="PTHR11081:SF8">
    <property type="entry name" value="EXONUCLEASE 1"/>
    <property type="match status" value="1"/>
</dbReference>
<dbReference type="GO" id="GO:0035312">
    <property type="term" value="F:5'-3' DNA exonuclease activity"/>
    <property type="evidence" value="ECO:0007669"/>
    <property type="project" value="UniProtKB-UniRule"/>
</dbReference>
<keyword evidence="11 13" id="KW-0234">DNA repair</keyword>
<evidence type="ECO:0000256" key="9">
    <source>
        <dbReference type="ARBA" id="ARBA00022842"/>
    </source>
</evidence>
<evidence type="ECO:0000256" key="13">
    <source>
        <dbReference type="RuleBase" id="RU910737"/>
    </source>
</evidence>
<dbReference type="OrthoDB" id="26491at2759"/>
<dbReference type="InterPro" id="IPR044752">
    <property type="entry name" value="PIN-like_EXO1"/>
</dbReference>
<dbReference type="SMART" id="SM00485">
    <property type="entry name" value="XPGN"/>
    <property type="match status" value="1"/>
</dbReference>
<evidence type="ECO:0000256" key="4">
    <source>
        <dbReference type="ARBA" id="ARBA00022722"/>
    </source>
</evidence>
<dbReference type="SUPFAM" id="SSF88723">
    <property type="entry name" value="PIN domain-like"/>
    <property type="match status" value="1"/>
</dbReference>
<dbReference type="SMART" id="SM00484">
    <property type="entry name" value="XPGI"/>
    <property type="match status" value="1"/>
</dbReference>
<dbReference type="InterPro" id="IPR029060">
    <property type="entry name" value="PIN-like_dom_sf"/>
</dbReference>
<dbReference type="InterPro" id="IPR006086">
    <property type="entry name" value="XPG-I_dom"/>
</dbReference>
<dbReference type="PANTHER" id="PTHR11081">
    <property type="entry name" value="FLAP ENDONUCLEASE FAMILY MEMBER"/>
    <property type="match status" value="1"/>
</dbReference>
<evidence type="ECO:0000256" key="11">
    <source>
        <dbReference type="ARBA" id="ARBA00023204"/>
    </source>
</evidence>
<dbReference type="SMART" id="SM00279">
    <property type="entry name" value="HhH2"/>
    <property type="match status" value="1"/>
</dbReference>
<evidence type="ECO:0000256" key="5">
    <source>
        <dbReference type="ARBA" id="ARBA00022723"/>
    </source>
</evidence>
<feature type="domain" description="XPG-I" evidence="15">
    <location>
        <begin position="138"/>
        <end position="206"/>
    </location>
</feature>
<keyword evidence="9 13" id="KW-0460">Magnesium</keyword>
<evidence type="ECO:0000256" key="2">
    <source>
        <dbReference type="ARBA" id="ARBA00010563"/>
    </source>
</evidence>
<protein>
    <recommendedName>
        <fullName evidence="3 13">Exonuclease 1</fullName>
        <ecNumber evidence="13">3.1.-.-</ecNumber>
    </recommendedName>
</protein>
<comment type="similarity">
    <text evidence="2 13">Belongs to the XPG/RAD2 endonuclease family. EXO1 subfamily.</text>
</comment>
<keyword evidence="13" id="KW-0238">DNA-binding</keyword>
<dbReference type="InterPro" id="IPR008918">
    <property type="entry name" value="HhH2"/>
</dbReference>
<keyword evidence="12 13" id="KW-0539">Nucleus</keyword>
<dbReference type="PRINTS" id="PR00853">
    <property type="entry name" value="XPGRADSUPER"/>
</dbReference>
<dbReference type="GO" id="GO:0017108">
    <property type="term" value="F:5'-flap endonuclease activity"/>
    <property type="evidence" value="ECO:0007669"/>
    <property type="project" value="TreeGrafter"/>
</dbReference>
<feature type="region of interest" description="Disordered" evidence="14">
    <location>
        <begin position="446"/>
        <end position="482"/>
    </location>
</feature>
<sequence length="556" mass="63222">MGITGLLPYLANATKPCHVSEFRGGTVAVDSYCLLHKGANACAEQLARGEDSQMYVTYCLKYVKMFLSYNIHPIMVFDGRNLPAKAETEAKRRESRRKAKQRAAELLNLGKTEEARTYLKQCIDITPRMAHNLIIECRKMNVDCIVAPYESDAQLAFFNIKGVAECVITEDSDLLLFGCKKVLYKLDLSGAGRLVESEKICSAMKMRPDQFTFDKFRYMCILSGCDYANSLSGIGLKKAEKFLKLTAETDPEVFLDRIPRYLNMKHLVITEEYKRSVLIANATFLHQVVFDPYKKKLVHLTDPEVKGTNLSHLVNAGDKFDDEKAFEVALGNLDPYSFEKYDDWTPSELPEYSIWSGIYKKRISRKQEKQLQKQKFEQFMTKQTVKEESLIIEELDNEDSQITKELSIYTSRLEVSTEKKPDDDCIEKENKDSIQCVKEVEVGIEQSTSKQQTSINSAIPIHSNPELQPSGSSSEQLISRKRGSDQLIQIESKDASTDGPRVARDEEVIIVDSQENVKVPETKKRKFGPARRVGLTKVPTSQKTLHSFFGKMNKRE</sequence>
<evidence type="ECO:0000256" key="7">
    <source>
        <dbReference type="ARBA" id="ARBA00022769"/>
    </source>
</evidence>
<comment type="function">
    <text evidence="13">5'-&gt;3' double-stranded DNA exonuclease which may also possess a cryptic 3'-&gt;5' double-stranded DNA exonuclease activity. Functions in DNA mismatch repair.</text>
</comment>
<organism evidence="17 18">
    <name type="scientific">Dendroctonus ponderosae</name>
    <name type="common">Mountain pine beetle</name>
    <dbReference type="NCBI Taxonomy" id="77166"/>
    <lineage>
        <taxon>Eukaryota</taxon>
        <taxon>Metazoa</taxon>
        <taxon>Ecdysozoa</taxon>
        <taxon>Arthropoda</taxon>
        <taxon>Hexapoda</taxon>
        <taxon>Insecta</taxon>
        <taxon>Pterygota</taxon>
        <taxon>Neoptera</taxon>
        <taxon>Endopterygota</taxon>
        <taxon>Coleoptera</taxon>
        <taxon>Polyphaga</taxon>
        <taxon>Cucujiformia</taxon>
        <taxon>Curculionidae</taxon>
        <taxon>Scolytinae</taxon>
        <taxon>Dendroctonus</taxon>
    </lineage>
</organism>
<evidence type="ECO:0000313" key="18">
    <source>
        <dbReference type="Proteomes" id="UP000030742"/>
    </source>
</evidence>
<proteinExistence type="inferred from homology"/>
<comment type="cofactor">
    <cofactor evidence="13">
        <name>Mg(2+)</name>
        <dbReference type="ChEBI" id="CHEBI:18420"/>
    </cofactor>
    <text evidence="13">Binds 2 magnesium ions per subunit. They probably participate in the reaction catalyzed by the enzyme. May bind an additional third magnesium ion after substrate binding.</text>
</comment>
<keyword evidence="10 13" id="KW-0267">Excision nuclease</keyword>
<evidence type="ECO:0000313" key="17">
    <source>
        <dbReference type="EMBL" id="ERL85232.1"/>
    </source>
</evidence>
<name>U4TWP5_DENPD</name>
<dbReference type="Pfam" id="PF00752">
    <property type="entry name" value="XPG_N"/>
    <property type="match status" value="1"/>
</dbReference>
<dbReference type="GO" id="GO:0003677">
    <property type="term" value="F:DNA binding"/>
    <property type="evidence" value="ECO:0007669"/>
    <property type="project" value="UniProtKB-UniRule"/>
</dbReference>
<evidence type="ECO:0000259" key="15">
    <source>
        <dbReference type="SMART" id="SM00484"/>
    </source>
</evidence>
<dbReference type="FunFam" id="3.40.50.1010:FF:000002">
    <property type="entry name" value="Exonuclease 1, putative"/>
    <property type="match status" value="1"/>
</dbReference>
<keyword evidence="4 13" id="KW-0540">Nuclease</keyword>
<dbReference type="FunFam" id="1.10.150.20:FF:000011">
    <property type="entry name" value="exonuclease 1"/>
    <property type="match status" value="1"/>
</dbReference>
<evidence type="ECO:0000256" key="12">
    <source>
        <dbReference type="ARBA" id="ARBA00023242"/>
    </source>
</evidence>
<dbReference type="EC" id="3.1.-.-" evidence="13"/>
<dbReference type="Gene3D" id="3.40.50.1010">
    <property type="entry name" value="5'-nuclease"/>
    <property type="match status" value="1"/>
</dbReference>
<dbReference type="Pfam" id="PF00867">
    <property type="entry name" value="XPG_I"/>
    <property type="match status" value="1"/>
</dbReference>
<keyword evidence="7 13" id="KW-0228">DNA excision</keyword>
<evidence type="ECO:0000256" key="1">
    <source>
        <dbReference type="ARBA" id="ARBA00004123"/>
    </source>
</evidence>
<evidence type="ECO:0000256" key="6">
    <source>
        <dbReference type="ARBA" id="ARBA00022763"/>
    </source>
</evidence>
<dbReference type="GO" id="GO:0006298">
    <property type="term" value="P:mismatch repair"/>
    <property type="evidence" value="ECO:0007669"/>
    <property type="project" value="TreeGrafter"/>
</dbReference>
<dbReference type="AlphaFoldDB" id="U4TWP5"/>
<keyword evidence="13" id="KW-0269">Exonuclease</keyword>
<dbReference type="GO" id="GO:0046872">
    <property type="term" value="F:metal ion binding"/>
    <property type="evidence" value="ECO:0007669"/>
    <property type="project" value="UniProtKB-UniRule"/>
</dbReference>
<dbReference type="EMBL" id="KB631669">
    <property type="protein sequence ID" value="ERL85232.1"/>
    <property type="molecule type" value="Genomic_DNA"/>
</dbReference>
<keyword evidence="6 13" id="KW-0227">DNA damage</keyword>
<evidence type="ECO:0000256" key="14">
    <source>
        <dbReference type="SAM" id="MobiDB-lite"/>
    </source>
</evidence>
<dbReference type="GO" id="GO:0006310">
    <property type="term" value="P:DNA recombination"/>
    <property type="evidence" value="ECO:0007669"/>
    <property type="project" value="TreeGrafter"/>
</dbReference>